<protein>
    <submittedName>
        <fullName evidence="1">Uncharacterized protein</fullName>
    </submittedName>
</protein>
<dbReference type="AlphaFoldDB" id="A0A151WUU4"/>
<feature type="non-terminal residue" evidence="1">
    <location>
        <position position="1"/>
    </location>
</feature>
<keyword evidence="2" id="KW-1185">Reference proteome</keyword>
<proteinExistence type="predicted"/>
<dbReference type="Proteomes" id="UP000075809">
    <property type="component" value="Unassembled WGS sequence"/>
</dbReference>
<reference evidence="1 2" key="1">
    <citation type="submission" date="2015-09" db="EMBL/GenBank/DDBJ databases">
        <title>Trachymyrmex zeteki WGS genome.</title>
        <authorList>
            <person name="Nygaard S."/>
            <person name="Hu H."/>
            <person name="Boomsma J."/>
            <person name="Zhang G."/>
        </authorList>
    </citation>
    <scope>NUCLEOTIDE SEQUENCE [LARGE SCALE GENOMIC DNA]</scope>
    <source>
        <strain evidence="1">Tzet28-1</strain>
        <tissue evidence="1">Whole body</tissue>
    </source>
</reference>
<evidence type="ECO:0000313" key="2">
    <source>
        <dbReference type="Proteomes" id="UP000075809"/>
    </source>
</evidence>
<dbReference type="InterPro" id="IPR036388">
    <property type="entry name" value="WH-like_DNA-bd_sf"/>
</dbReference>
<gene>
    <name evidence="1" type="ORF">ALC60_09296</name>
</gene>
<sequence>ESQPLSSDLTTQVQLSFAGEVAFVRLLLAPDRSSINGFSFNPCGSIEAVKIHRNLLVKNNFQIIQKLKNFKQKFGIPMSLNKIDSLDLIIINNKKSVDTIDIINNERSPWFILSYIAVSEKFFTIIKNINVKLPFRFQCQRQKLENADLKALLDENPAQSTSELNRESNVDCTTVIKRLYDMLFK</sequence>
<evidence type="ECO:0000313" key="1">
    <source>
        <dbReference type="EMBL" id="KYQ51598.1"/>
    </source>
</evidence>
<dbReference type="EMBL" id="KQ982727">
    <property type="protein sequence ID" value="KYQ51598.1"/>
    <property type="molecule type" value="Genomic_DNA"/>
</dbReference>
<name>A0A151WUU4_9HYME</name>
<dbReference type="Gene3D" id="1.10.10.10">
    <property type="entry name" value="Winged helix-like DNA-binding domain superfamily/Winged helix DNA-binding domain"/>
    <property type="match status" value="1"/>
</dbReference>
<organism evidence="1 2">
    <name type="scientific">Mycetomoellerius zeteki</name>
    <dbReference type="NCBI Taxonomy" id="64791"/>
    <lineage>
        <taxon>Eukaryota</taxon>
        <taxon>Metazoa</taxon>
        <taxon>Ecdysozoa</taxon>
        <taxon>Arthropoda</taxon>
        <taxon>Hexapoda</taxon>
        <taxon>Insecta</taxon>
        <taxon>Pterygota</taxon>
        <taxon>Neoptera</taxon>
        <taxon>Endopterygota</taxon>
        <taxon>Hymenoptera</taxon>
        <taxon>Apocrita</taxon>
        <taxon>Aculeata</taxon>
        <taxon>Formicoidea</taxon>
        <taxon>Formicidae</taxon>
        <taxon>Myrmicinae</taxon>
        <taxon>Mycetomoellerius</taxon>
    </lineage>
</organism>
<accession>A0A151WUU4</accession>